<dbReference type="InterPro" id="IPR024654">
    <property type="entry name" value="Calcineurin-like_PHP_lpxH"/>
</dbReference>
<organism evidence="4">
    <name type="scientific">uncultured delta proteobacterium</name>
    <dbReference type="NCBI Taxonomy" id="34034"/>
    <lineage>
        <taxon>Bacteria</taxon>
        <taxon>Deltaproteobacteria</taxon>
        <taxon>environmental samples</taxon>
    </lineage>
</organism>
<dbReference type="GO" id="GO:0046872">
    <property type="term" value="F:metal ion binding"/>
    <property type="evidence" value="ECO:0007669"/>
    <property type="project" value="UniProtKB-KW"/>
</dbReference>
<sequence>MIDEKNVKIGVISDTHLGGYDDKLKSIVVRHFNDADIILHAGDIVDIGVLDIFEQKEVKAVCGNMDNYKTRERLPEQLIFEIKGFKIGLIHGWGSPCGIEEKILERIGKVDCVVYGHTHKPANHKKDNVLFFNPGSAAQRHFASSRTIGILEIDKELTGRIINI</sequence>
<accession>Q2YZQ0</accession>
<dbReference type="PANTHER" id="PTHR11124">
    <property type="entry name" value="VACUOLAR SORTING PROTEIN VPS29"/>
    <property type="match status" value="1"/>
</dbReference>
<evidence type="ECO:0000259" key="3">
    <source>
        <dbReference type="Pfam" id="PF12850"/>
    </source>
</evidence>
<dbReference type="Pfam" id="PF12850">
    <property type="entry name" value="Metallophos_2"/>
    <property type="match status" value="1"/>
</dbReference>
<dbReference type="InterPro" id="IPR029052">
    <property type="entry name" value="Metallo-depent_PP-like"/>
</dbReference>
<reference evidence="4" key="1">
    <citation type="journal article" date="2005" name="Environ. Microbiol.">
        <title>Lateral gene transfer and phylogenetic assignment of environmental fosmid clones.</title>
        <authorList>
            <person name="Nesbo C.L."/>
            <person name="Boucher Y."/>
            <person name="Dlutek M."/>
            <person name="Doolittle F.W."/>
        </authorList>
    </citation>
    <scope>NUCLEOTIDE SEQUENCE</scope>
</reference>
<dbReference type="AlphaFoldDB" id="Q2YZQ0"/>
<dbReference type="InterPro" id="IPR000979">
    <property type="entry name" value="Phosphodiesterase_MJ0936/Vps29"/>
</dbReference>
<comment type="cofactor">
    <cofactor evidence="2">
        <name>a divalent metal cation</name>
        <dbReference type="ChEBI" id="CHEBI:60240"/>
    </cofactor>
</comment>
<comment type="similarity">
    <text evidence="1 2">Belongs to the metallophosphoesterase superfamily. YfcE family.</text>
</comment>
<keyword evidence="2" id="KW-0479">Metal-binding</keyword>
<dbReference type="NCBIfam" id="TIGR00040">
    <property type="entry name" value="yfcE"/>
    <property type="match status" value="1"/>
</dbReference>
<dbReference type="SUPFAM" id="SSF56300">
    <property type="entry name" value="Metallo-dependent phosphatases"/>
    <property type="match status" value="1"/>
</dbReference>
<dbReference type="Gene3D" id="3.60.21.10">
    <property type="match status" value="1"/>
</dbReference>
<evidence type="ECO:0000256" key="2">
    <source>
        <dbReference type="RuleBase" id="RU362039"/>
    </source>
</evidence>
<feature type="domain" description="Calcineurin-like phosphoesterase" evidence="3">
    <location>
        <begin position="8"/>
        <end position="155"/>
    </location>
</feature>
<dbReference type="GO" id="GO:0016787">
    <property type="term" value="F:hydrolase activity"/>
    <property type="evidence" value="ECO:0007669"/>
    <property type="project" value="UniProtKB-UniRule"/>
</dbReference>
<evidence type="ECO:0000256" key="1">
    <source>
        <dbReference type="ARBA" id="ARBA00008950"/>
    </source>
</evidence>
<protein>
    <recommendedName>
        <fullName evidence="2">Phosphoesterase</fullName>
        <ecNumber evidence="2">3.1.4.-</ecNumber>
    </recommendedName>
</protein>
<proteinExistence type="inferred from homology"/>
<dbReference type="EC" id="3.1.4.-" evidence="2"/>
<dbReference type="EMBL" id="AJ937768">
    <property type="protein sequence ID" value="CAI78648.1"/>
    <property type="molecule type" value="Genomic_DNA"/>
</dbReference>
<evidence type="ECO:0000313" key="4">
    <source>
        <dbReference type="EMBL" id="CAI78648.1"/>
    </source>
</evidence>
<name>Q2YZQ0_9DELT</name>